<dbReference type="SUPFAM" id="SSF47413">
    <property type="entry name" value="lambda repressor-like DNA-binding domains"/>
    <property type="match status" value="1"/>
</dbReference>
<accession>A0A918UPX8</accession>
<dbReference type="Pfam" id="PF01381">
    <property type="entry name" value="HTH_3"/>
    <property type="match status" value="1"/>
</dbReference>
<feature type="domain" description="HTH cro/C1-type" evidence="1">
    <location>
        <begin position="5"/>
        <end position="60"/>
    </location>
</feature>
<reference evidence="2" key="1">
    <citation type="journal article" date="2014" name="Int. J. Syst. Evol. Microbiol.">
        <title>Complete genome sequence of Corynebacterium casei LMG S-19264T (=DSM 44701T), isolated from a smear-ripened cheese.</title>
        <authorList>
            <consortium name="US DOE Joint Genome Institute (JGI-PGF)"/>
            <person name="Walter F."/>
            <person name="Albersmeier A."/>
            <person name="Kalinowski J."/>
            <person name="Ruckert C."/>
        </authorList>
    </citation>
    <scope>NUCLEOTIDE SEQUENCE</scope>
    <source>
        <strain evidence="2">JCM 4988</strain>
    </source>
</reference>
<dbReference type="InterPro" id="IPR010982">
    <property type="entry name" value="Lambda_DNA-bd_dom_sf"/>
</dbReference>
<proteinExistence type="predicted"/>
<evidence type="ECO:0000259" key="1">
    <source>
        <dbReference type="PROSITE" id="PS50943"/>
    </source>
</evidence>
<evidence type="ECO:0000313" key="3">
    <source>
        <dbReference type="Proteomes" id="UP000630936"/>
    </source>
</evidence>
<dbReference type="InterPro" id="IPR001387">
    <property type="entry name" value="Cro/C1-type_HTH"/>
</dbReference>
<sequence>MNRALERAKRDAELSSRKLATRTGVTRETVERWIANEGRKPHTRTAVRVAEELGVTVEMLWPTSIRQAVKAGPDREIVAAYPFRSSCPNSVWTTLIDRAQHDLLFAGYTNYFLWTEQPQLSETLRRKALSGCRIRFLVGNPESSITRMREEVEDSSFPVSTRIRITLGNLQKLAGIPQIEARYCADSDAVNHVSLSVFRMDSEALVTPHLASVVGHDSPMLHLKRMDEKGLYDQFVSSAEELWGRGIPV</sequence>
<protein>
    <submittedName>
        <fullName evidence="2">Transcriptional regulator</fullName>
    </submittedName>
</protein>
<dbReference type="PROSITE" id="PS50943">
    <property type="entry name" value="HTH_CROC1"/>
    <property type="match status" value="1"/>
</dbReference>
<keyword evidence="3" id="KW-1185">Reference proteome</keyword>
<dbReference type="EMBL" id="BMWG01000004">
    <property type="protein sequence ID" value="GGZ27064.1"/>
    <property type="molecule type" value="Genomic_DNA"/>
</dbReference>
<reference evidence="2" key="2">
    <citation type="submission" date="2020-09" db="EMBL/GenBank/DDBJ databases">
        <authorList>
            <person name="Sun Q."/>
            <person name="Ohkuma M."/>
        </authorList>
    </citation>
    <scope>NUCLEOTIDE SEQUENCE</scope>
    <source>
        <strain evidence="2">JCM 4988</strain>
    </source>
</reference>
<dbReference type="Proteomes" id="UP000630936">
    <property type="component" value="Unassembled WGS sequence"/>
</dbReference>
<dbReference type="CDD" id="cd00093">
    <property type="entry name" value="HTH_XRE"/>
    <property type="match status" value="1"/>
</dbReference>
<name>A0A918UPX8_9ACTN</name>
<dbReference type="GO" id="GO:0003677">
    <property type="term" value="F:DNA binding"/>
    <property type="evidence" value="ECO:0007669"/>
    <property type="project" value="InterPro"/>
</dbReference>
<organism evidence="2 3">
    <name type="scientific">Streptomyces inusitatus</name>
    <dbReference type="NCBI Taxonomy" id="68221"/>
    <lineage>
        <taxon>Bacteria</taxon>
        <taxon>Bacillati</taxon>
        <taxon>Actinomycetota</taxon>
        <taxon>Actinomycetes</taxon>
        <taxon>Kitasatosporales</taxon>
        <taxon>Streptomycetaceae</taxon>
        <taxon>Streptomyces</taxon>
    </lineage>
</organism>
<comment type="caution">
    <text evidence="2">The sequence shown here is derived from an EMBL/GenBank/DDBJ whole genome shotgun (WGS) entry which is preliminary data.</text>
</comment>
<dbReference type="AlphaFoldDB" id="A0A918UPX8"/>
<dbReference type="SMART" id="SM00530">
    <property type="entry name" value="HTH_XRE"/>
    <property type="match status" value="1"/>
</dbReference>
<gene>
    <name evidence="2" type="ORF">GCM10010387_20530</name>
</gene>
<evidence type="ECO:0000313" key="2">
    <source>
        <dbReference type="EMBL" id="GGZ27064.1"/>
    </source>
</evidence>
<dbReference type="Gene3D" id="1.10.260.40">
    <property type="entry name" value="lambda repressor-like DNA-binding domains"/>
    <property type="match status" value="1"/>
</dbReference>